<organism evidence="3 4">
    <name type="scientific">Vibrio stylophorae</name>
    <dbReference type="NCBI Taxonomy" id="659351"/>
    <lineage>
        <taxon>Bacteria</taxon>
        <taxon>Pseudomonadati</taxon>
        <taxon>Pseudomonadota</taxon>
        <taxon>Gammaproteobacteria</taxon>
        <taxon>Vibrionales</taxon>
        <taxon>Vibrionaceae</taxon>
        <taxon>Vibrio</taxon>
    </lineage>
</organism>
<name>A0ABM8ZRS9_9VIBR</name>
<dbReference type="InterPro" id="IPR014166">
    <property type="entry name" value="Tol-Pal_acyl-CoA_thioesterase"/>
</dbReference>
<dbReference type="InterPro" id="IPR050563">
    <property type="entry name" value="4-hydroxybenzoyl-CoA_TE"/>
</dbReference>
<dbReference type="Proteomes" id="UP000838672">
    <property type="component" value="Unassembled WGS sequence"/>
</dbReference>
<keyword evidence="2 3" id="KW-0378">Hydrolase</keyword>
<dbReference type="PROSITE" id="PS01328">
    <property type="entry name" value="4HBCOA_THIOESTERASE"/>
    <property type="match status" value="1"/>
</dbReference>
<dbReference type="PANTHER" id="PTHR31793:SF37">
    <property type="entry name" value="ACYL-COA THIOESTER HYDROLASE YBGC"/>
    <property type="match status" value="1"/>
</dbReference>
<dbReference type="InterPro" id="IPR029069">
    <property type="entry name" value="HotDog_dom_sf"/>
</dbReference>
<dbReference type="PIRSF" id="PIRSF003230">
    <property type="entry name" value="YbgC"/>
    <property type="match status" value="1"/>
</dbReference>
<comment type="caution">
    <text evidence="3">The sequence shown here is derived from an EMBL/GenBank/DDBJ whole genome shotgun (WGS) entry which is preliminary data.</text>
</comment>
<proteinExistence type="inferred from homology"/>
<dbReference type="Pfam" id="PF13279">
    <property type="entry name" value="4HBT_2"/>
    <property type="match status" value="1"/>
</dbReference>
<comment type="similarity">
    <text evidence="1">Belongs to the 4-hydroxybenzoyl-CoA thioesterase family.</text>
</comment>
<dbReference type="NCBIfam" id="TIGR00051">
    <property type="entry name" value="YbgC/FadM family acyl-CoA thioesterase"/>
    <property type="match status" value="1"/>
</dbReference>
<dbReference type="NCBIfam" id="TIGR02799">
    <property type="entry name" value="thio_ybgC"/>
    <property type="match status" value="1"/>
</dbReference>
<evidence type="ECO:0000313" key="3">
    <source>
        <dbReference type="EMBL" id="CAH0533000.1"/>
    </source>
</evidence>
<evidence type="ECO:0000256" key="1">
    <source>
        <dbReference type="ARBA" id="ARBA00005953"/>
    </source>
</evidence>
<evidence type="ECO:0000256" key="2">
    <source>
        <dbReference type="ARBA" id="ARBA00022801"/>
    </source>
</evidence>
<sequence length="136" mass="15301">MAIPSFSWPVRVYYEDTDAGGVVYHANYLKFFERARTEFLRAKGVTQEPLLAQDIAFVVNHMSIDFIQPARLDDALEVVTEVTHMRRVAIEFCQTLVNSAGQCLCRANVQVACINPKKTKPVAIPTTIIAELNRES</sequence>
<dbReference type="CDD" id="cd00586">
    <property type="entry name" value="4HBT"/>
    <property type="match status" value="1"/>
</dbReference>
<dbReference type="SUPFAM" id="SSF54637">
    <property type="entry name" value="Thioesterase/thiol ester dehydrase-isomerase"/>
    <property type="match status" value="1"/>
</dbReference>
<accession>A0ABM8ZRS9</accession>
<dbReference type="GO" id="GO:0016787">
    <property type="term" value="F:hydrolase activity"/>
    <property type="evidence" value="ECO:0007669"/>
    <property type="project" value="UniProtKB-KW"/>
</dbReference>
<reference evidence="3" key="1">
    <citation type="submission" date="2021-11" db="EMBL/GenBank/DDBJ databases">
        <authorList>
            <person name="Rodrigo-Torres L."/>
            <person name="Arahal R. D."/>
            <person name="Lucena T."/>
        </authorList>
    </citation>
    <scope>NUCLEOTIDE SEQUENCE</scope>
    <source>
        <strain evidence="3">CECT 7929</strain>
    </source>
</reference>
<dbReference type="InterPro" id="IPR008272">
    <property type="entry name" value="HB-CoA_thioesterase_AS"/>
</dbReference>
<evidence type="ECO:0000313" key="4">
    <source>
        <dbReference type="Proteomes" id="UP000838672"/>
    </source>
</evidence>
<dbReference type="EC" id="3.1.2.-" evidence="3"/>
<dbReference type="InterPro" id="IPR006684">
    <property type="entry name" value="YbgC/YbaW"/>
</dbReference>
<dbReference type="Gene3D" id="3.10.129.10">
    <property type="entry name" value="Hotdog Thioesterase"/>
    <property type="match status" value="1"/>
</dbReference>
<gene>
    <name evidence="3" type="primary">ybgC</name>
    <name evidence="3" type="ORF">VST7929_00851</name>
</gene>
<protein>
    <submittedName>
        <fullName evidence="3">Acyl-CoA thioester hydrolase YbgC</fullName>
        <ecNumber evidence="3">3.1.2.-</ecNumber>
    </submittedName>
</protein>
<keyword evidence="4" id="KW-1185">Reference proteome</keyword>
<dbReference type="RefSeq" id="WP_237465186.1">
    <property type="nucleotide sequence ID" value="NZ_CAKLDI010000001.1"/>
</dbReference>
<dbReference type="EMBL" id="CAKLDI010000001">
    <property type="protein sequence ID" value="CAH0533000.1"/>
    <property type="molecule type" value="Genomic_DNA"/>
</dbReference>
<dbReference type="PANTHER" id="PTHR31793">
    <property type="entry name" value="4-HYDROXYBENZOYL-COA THIOESTERASE FAMILY MEMBER"/>
    <property type="match status" value="1"/>
</dbReference>